<dbReference type="AlphaFoldDB" id="A0A0C9N593"/>
<evidence type="ECO:0008006" key="3">
    <source>
        <dbReference type="Google" id="ProtNLM"/>
    </source>
</evidence>
<sequence length="391" mass="43383">MQPLSNPPATIVLLDEKEPLLPLNSQPIIVDTRSSRAKCWVKEHIPRAFVYGLFFYIMFNAMNAPFMQWNSNEKDIAIDDTFQLESMQDVVSYNENVFTSGLVIACNDANQPSIPYEGLSEFEFDQEAFPRLTIDQKTNTRRHNSFQISKGNTVVSVDESLSKAVVKFDLKFDREEMQDVFWIEQTEDEEQGVYSLIIRADEDYRNDGCVSIDISVRVPDAAALSTLAISLANNGLSLGKDLTFEHLAISIANGYIEFEDGISSGITAFAVANGHVSGKINTLSNDLTSSVANGHNEIAIKQVEQFDQENIDVKVVVANGHNTVEVPVAFNSQFKLESFVGRRIVESSHPQGIHRRSGSWGVTSGYYGDDKDSQNTVTLKASSGSLKLIYA</sequence>
<dbReference type="OrthoDB" id="2287180at2759"/>
<name>A0A0C9N593_9FUNG</name>
<gene>
    <name evidence="1" type="ORF">MAM1_0288c09265</name>
</gene>
<keyword evidence="2" id="KW-1185">Reference proteome</keyword>
<accession>A0A0C9N593</accession>
<organism evidence="1">
    <name type="scientific">Mucor ambiguus</name>
    <dbReference type="NCBI Taxonomy" id="91626"/>
    <lineage>
        <taxon>Eukaryota</taxon>
        <taxon>Fungi</taxon>
        <taxon>Fungi incertae sedis</taxon>
        <taxon>Mucoromycota</taxon>
        <taxon>Mucoromycotina</taxon>
        <taxon>Mucoromycetes</taxon>
        <taxon>Mucorales</taxon>
        <taxon>Mucorineae</taxon>
        <taxon>Mucoraceae</taxon>
        <taxon>Mucor</taxon>
    </lineage>
</organism>
<dbReference type="Proteomes" id="UP000053815">
    <property type="component" value="Unassembled WGS sequence"/>
</dbReference>
<evidence type="ECO:0000313" key="2">
    <source>
        <dbReference type="Proteomes" id="UP000053815"/>
    </source>
</evidence>
<evidence type="ECO:0000313" key="1">
    <source>
        <dbReference type="EMBL" id="GAN09733.1"/>
    </source>
</evidence>
<proteinExistence type="predicted"/>
<protein>
    <recommendedName>
        <fullName evidence="3">Adhesin domain-containing protein</fullName>
    </recommendedName>
</protein>
<dbReference type="EMBL" id="DF836577">
    <property type="protein sequence ID" value="GAN09733.1"/>
    <property type="molecule type" value="Genomic_DNA"/>
</dbReference>
<reference evidence="1" key="1">
    <citation type="submission" date="2014-09" db="EMBL/GenBank/DDBJ databases">
        <title>Draft genome sequence of an oleaginous Mucoromycotina fungus Mucor ambiguus NBRC6742.</title>
        <authorList>
            <person name="Takeda I."/>
            <person name="Yamane N."/>
            <person name="Morita T."/>
            <person name="Tamano K."/>
            <person name="Machida M."/>
            <person name="Baker S."/>
            <person name="Koike H."/>
        </authorList>
    </citation>
    <scope>NUCLEOTIDE SEQUENCE</scope>
    <source>
        <strain evidence="1">NBRC 6742</strain>
    </source>
</reference>
<dbReference type="STRING" id="91626.A0A0C9N593"/>